<dbReference type="Pfam" id="PF01656">
    <property type="entry name" value="CbiA"/>
    <property type="match status" value="1"/>
</dbReference>
<organism evidence="4 5">
    <name type="scientific">Eiseniibacteriota bacterium</name>
    <dbReference type="NCBI Taxonomy" id="2212470"/>
    <lineage>
        <taxon>Bacteria</taxon>
        <taxon>Candidatus Eiseniibacteriota</taxon>
    </lineage>
</organism>
<keyword evidence="1" id="KW-0547">Nucleotide-binding</keyword>
<dbReference type="GO" id="GO:0016887">
    <property type="term" value="F:ATP hydrolysis activity"/>
    <property type="evidence" value="ECO:0007669"/>
    <property type="project" value="TreeGrafter"/>
</dbReference>
<dbReference type="GO" id="GO:0005524">
    <property type="term" value="F:ATP binding"/>
    <property type="evidence" value="ECO:0007669"/>
    <property type="project" value="UniProtKB-KW"/>
</dbReference>
<proteinExistence type="predicted"/>
<dbReference type="InterPro" id="IPR002586">
    <property type="entry name" value="CobQ/CobB/MinD/ParA_Nub-bd_dom"/>
</dbReference>
<name>A0A956NBD2_UNCEI</name>
<dbReference type="PANTHER" id="PTHR43384">
    <property type="entry name" value="SEPTUM SITE-DETERMINING PROTEIN MIND HOMOLOG, CHLOROPLASTIC-RELATED"/>
    <property type="match status" value="1"/>
</dbReference>
<reference evidence="4" key="2">
    <citation type="journal article" date="2021" name="Microbiome">
        <title>Successional dynamics and alternative stable states in a saline activated sludge microbial community over 9 years.</title>
        <authorList>
            <person name="Wang Y."/>
            <person name="Ye J."/>
            <person name="Ju F."/>
            <person name="Liu L."/>
            <person name="Boyd J.A."/>
            <person name="Deng Y."/>
            <person name="Parks D.H."/>
            <person name="Jiang X."/>
            <person name="Yin X."/>
            <person name="Woodcroft B.J."/>
            <person name="Tyson G.W."/>
            <person name="Hugenholtz P."/>
            <person name="Polz M.F."/>
            <person name="Zhang T."/>
        </authorList>
    </citation>
    <scope>NUCLEOTIDE SEQUENCE</scope>
    <source>
        <strain evidence="4">HKST-UBA02</strain>
    </source>
</reference>
<evidence type="ECO:0000256" key="1">
    <source>
        <dbReference type="ARBA" id="ARBA00022741"/>
    </source>
</evidence>
<evidence type="ECO:0000256" key="2">
    <source>
        <dbReference type="ARBA" id="ARBA00022840"/>
    </source>
</evidence>
<dbReference type="SUPFAM" id="SSF52540">
    <property type="entry name" value="P-loop containing nucleoside triphosphate hydrolases"/>
    <property type="match status" value="1"/>
</dbReference>
<dbReference type="PIRSF" id="PIRSF003092">
    <property type="entry name" value="MinD"/>
    <property type="match status" value="1"/>
</dbReference>
<dbReference type="EMBL" id="JAGQHS010000004">
    <property type="protein sequence ID" value="MCA9754500.1"/>
    <property type="molecule type" value="Genomic_DNA"/>
</dbReference>
<protein>
    <submittedName>
        <fullName evidence="4">MinD/ParA family protein</fullName>
    </submittedName>
</protein>
<comment type="caution">
    <text evidence="4">The sequence shown here is derived from an EMBL/GenBank/DDBJ whole genome shotgun (WGS) entry which is preliminary data.</text>
</comment>
<keyword evidence="2" id="KW-0067">ATP-binding</keyword>
<sequence length="296" mass="32028">MRSQADKLRALRVVRSETPEAPTLQPDRPRARVRTIAVTSGKGGVGKSMFATNLAILCVRAGKKVLLVDADLSLANIDLLLGMIPKHNLGDVISGSKAIEDVVVETPYGVRLLPASSGLERLADLDDFSREKLLRELSRFEESVDLIILDTATGIGRQTIHFAGAADEIAIVTTPEPTAFSDAYATLKVLAQRSRVGQPFLVVNRTGSAEEARRTAKRIQTVSHRFLGFEPELLGHIPEDATVGTSVLRQEPLVSLFPQSSAAQALVGLTDRILEDSGPYEPIGLEPEGIFRRMAS</sequence>
<dbReference type="GO" id="GO:0009898">
    <property type="term" value="C:cytoplasmic side of plasma membrane"/>
    <property type="evidence" value="ECO:0007669"/>
    <property type="project" value="TreeGrafter"/>
</dbReference>
<dbReference type="InterPro" id="IPR027417">
    <property type="entry name" value="P-loop_NTPase"/>
</dbReference>
<dbReference type="InterPro" id="IPR050625">
    <property type="entry name" value="ParA/MinD_ATPase"/>
</dbReference>
<accession>A0A956NBD2</accession>
<dbReference type="InterPro" id="IPR025501">
    <property type="entry name" value="MinD_FleN"/>
</dbReference>
<evidence type="ECO:0000313" key="5">
    <source>
        <dbReference type="Proteomes" id="UP000739538"/>
    </source>
</evidence>
<gene>
    <name evidence="4" type="ORF">KDA27_01765</name>
</gene>
<dbReference type="AlphaFoldDB" id="A0A956NBD2"/>
<evidence type="ECO:0000313" key="4">
    <source>
        <dbReference type="EMBL" id="MCA9754500.1"/>
    </source>
</evidence>
<dbReference type="Gene3D" id="3.40.50.300">
    <property type="entry name" value="P-loop containing nucleotide triphosphate hydrolases"/>
    <property type="match status" value="1"/>
</dbReference>
<dbReference type="PANTHER" id="PTHR43384:SF4">
    <property type="entry name" value="CELLULOSE BIOSYNTHESIS PROTEIN BCSQ-RELATED"/>
    <property type="match status" value="1"/>
</dbReference>
<dbReference type="InterPro" id="IPR033875">
    <property type="entry name" value="FlhG"/>
</dbReference>
<dbReference type="CDD" id="cd02038">
    <property type="entry name" value="FlhG-like"/>
    <property type="match status" value="1"/>
</dbReference>
<evidence type="ECO:0000259" key="3">
    <source>
        <dbReference type="Pfam" id="PF01656"/>
    </source>
</evidence>
<dbReference type="GO" id="GO:0051782">
    <property type="term" value="P:negative regulation of cell division"/>
    <property type="evidence" value="ECO:0007669"/>
    <property type="project" value="TreeGrafter"/>
</dbReference>
<dbReference type="Proteomes" id="UP000739538">
    <property type="component" value="Unassembled WGS sequence"/>
</dbReference>
<reference evidence="4" key="1">
    <citation type="submission" date="2020-04" db="EMBL/GenBank/DDBJ databases">
        <authorList>
            <person name="Zhang T."/>
        </authorList>
    </citation>
    <scope>NUCLEOTIDE SEQUENCE</scope>
    <source>
        <strain evidence="4">HKST-UBA02</strain>
    </source>
</reference>
<dbReference type="GO" id="GO:0005829">
    <property type="term" value="C:cytosol"/>
    <property type="evidence" value="ECO:0007669"/>
    <property type="project" value="TreeGrafter"/>
</dbReference>
<feature type="domain" description="CobQ/CobB/MinD/ParA nucleotide binding" evidence="3">
    <location>
        <begin position="36"/>
        <end position="253"/>
    </location>
</feature>